<dbReference type="PROSITE" id="PS51257">
    <property type="entry name" value="PROKAR_LIPOPROTEIN"/>
    <property type="match status" value="1"/>
</dbReference>
<evidence type="ECO:0008006" key="3">
    <source>
        <dbReference type="Google" id="ProtNLM"/>
    </source>
</evidence>
<accession>A0ABS0TDK2</accession>
<gene>
    <name evidence="1" type="ORF">I6U50_01955</name>
</gene>
<name>A0ABS0TDK2_9FLAO</name>
<dbReference type="Proteomes" id="UP000635665">
    <property type="component" value="Unassembled WGS sequence"/>
</dbReference>
<proteinExistence type="predicted"/>
<evidence type="ECO:0000313" key="2">
    <source>
        <dbReference type="Proteomes" id="UP000635665"/>
    </source>
</evidence>
<comment type="caution">
    <text evidence="1">The sequence shown here is derived from an EMBL/GenBank/DDBJ whole genome shotgun (WGS) entry which is preliminary data.</text>
</comment>
<evidence type="ECO:0000313" key="1">
    <source>
        <dbReference type="EMBL" id="MBI6118782.1"/>
    </source>
</evidence>
<dbReference type="EMBL" id="JAEHNY010000001">
    <property type="protein sequence ID" value="MBI6118782.1"/>
    <property type="molecule type" value="Genomic_DNA"/>
</dbReference>
<protein>
    <recommendedName>
        <fullName evidence="3">Lipoprotein</fullName>
    </recommendedName>
</protein>
<reference evidence="1 2" key="1">
    <citation type="submission" date="2020-12" db="EMBL/GenBank/DDBJ databases">
        <title>Salegentibacter orientalis sp. nov., isolated from costal sediment.</title>
        <authorList>
            <person name="Lian F.-B."/>
        </authorList>
    </citation>
    <scope>NUCLEOTIDE SEQUENCE [LARGE SCALE GENOMIC DNA]</scope>
    <source>
        <strain evidence="1 2">F60176</strain>
    </source>
</reference>
<organism evidence="1 2">
    <name type="scientific">Salegentibacter maritimus</name>
    <dbReference type="NCBI Taxonomy" id="2794347"/>
    <lineage>
        <taxon>Bacteria</taxon>
        <taxon>Pseudomonadati</taxon>
        <taxon>Bacteroidota</taxon>
        <taxon>Flavobacteriia</taxon>
        <taxon>Flavobacteriales</taxon>
        <taxon>Flavobacteriaceae</taxon>
        <taxon>Salegentibacter</taxon>
    </lineage>
</organism>
<dbReference type="RefSeq" id="WP_198637649.1">
    <property type="nucleotide sequence ID" value="NZ_JAEHNY010000001.1"/>
</dbReference>
<sequence>MRQLIAIIISFFMFSCIPIRVAPNIEKDKLVKAKKFKRDLPRKYGFVFEDPKDSDEFYKFINAKYDLGFINVESNIPVSIDNNTYFLSFYERERVSKTINLIPIAIDAGLKSKGNSTILEDAHTSRTGRWYLILIVTDNSFKDCLNPNYPNQNKIIEYLRDLKKEYLTTHNYIETVLKRND</sequence>
<keyword evidence="2" id="KW-1185">Reference proteome</keyword>